<dbReference type="EMBL" id="AZMM01009176">
    <property type="protein sequence ID" value="ETJ36566.1"/>
    <property type="molecule type" value="Genomic_DNA"/>
</dbReference>
<accession>W1Y2B0</accession>
<organism evidence="1">
    <name type="scientific">human gut metagenome</name>
    <dbReference type="NCBI Taxonomy" id="408170"/>
    <lineage>
        <taxon>unclassified sequences</taxon>
        <taxon>metagenomes</taxon>
        <taxon>organismal metagenomes</taxon>
    </lineage>
</organism>
<comment type="caution">
    <text evidence="1">The sequence shown here is derived from an EMBL/GenBank/DDBJ whole genome shotgun (WGS) entry which is preliminary data.</text>
</comment>
<gene>
    <name evidence="1" type="ORF">Q604_UNBC09176G0001</name>
</gene>
<protein>
    <submittedName>
        <fullName evidence="1">Uncharacterized protein</fullName>
    </submittedName>
</protein>
<name>W1Y2B0_9ZZZZ</name>
<evidence type="ECO:0000313" key="1">
    <source>
        <dbReference type="EMBL" id="ETJ36566.1"/>
    </source>
</evidence>
<sequence>IFTIFKALIEMSVDLISTQPETNLTVSGFLFHHNSELKSSGIFKLIQSRLLYLEVRLRFV</sequence>
<feature type="non-terminal residue" evidence="1">
    <location>
        <position position="1"/>
    </location>
</feature>
<reference evidence="1" key="1">
    <citation type="submission" date="2013-12" db="EMBL/GenBank/DDBJ databases">
        <title>A Varibaculum cambriense genome reconstructed from a premature infant gut community with otherwise low bacterial novelty that shifts toward anaerobic metabolism during the third week of life.</title>
        <authorList>
            <person name="Brown C.T."/>
            <person name="Sharon I."/>
            <person name="Thomas B.C."/>
            <person name="Castelle C.J."/>
            <person name="Morowitz M.J."/>
            <person name="Banfield J.F."/>
        </authorList>
    </citation>
    <scope>NUCLEOTIDE SEQUENCE</scope>
</reference>
<dbReference type="AlphaFoldDB" id="W1Y2B0"/>
<proteinExistence type="predicted"/>